<dbReference type="EMBL" id="UZAM01006614">
    <property type="protein sequence ID" value="VDO91948.1"/>
    <property type="molecule type" value="Genomic_DNA"/>
</dbReference>
<organism evidence="3">
    <name type="scientific">Soboliphyme baturini</name>
    <dbReference type="NCBI Taxonomy" id="241478"/>
    <lineage>
        <taxon>Eukaryota</taxon>
        <taxon>Metazoa</taxon>
        <taxon>Ecdysozoa</taxon>
        <taxon>Nematoda</taxon>
        <taxon>Enoplea</taxon>
        <taxon>Dorylaimia</taxon>
        <taxon>Dioctophymatida</taxon>
        <taxon>Dioctophymatoidea</taxon>
        <taxon>Soboliphymatidae</taxon>
        <taxon>Soboliphyme</taxon>
    </lineage>
</organism>
<dbReference type="AlphaFoldDB" id="A0A183IAU1"/>
<sequence>MVNSVLSLGKCPLIKCCHVSCSSPPVAPEAPVCENGTAFAAGMLLIRWRLAVVSGLVAKKYRATNVDGALQIASITRSIGANGASAMMSPRGDVLGHARINLCLLSTAVVASFANESRWYSFRRLVDGHYESLKDWSVSLTQDGRWSLPHPMLFYWAVTITVHRLLFLPHRVAVRYLPQKKEKGMTPLGIKAGPLGSELGVLQASISGLRSVNSVSVHERFPSVLI</sequence>
<proteinExistence type="predicted"/>
<evidence type="ECO:0000313" key="3">
    <source>
        <dbReference type="WBParaSite" id="SBAD_0000075801-mRNA-1"/>
    </source>
</evidence>
<reference evidence="3" key="1">
    <citation type="submission" date="2016-06" db="UniProtKB">
        <authorList>
            <consortium name="WormBaseParasite"/>
        </authorList>
    </citation>
    <scope>IDENTIFICATION</scope>
</reference>
<keyword evidence="2" id="KW-1185">Reference proteome</keyword>
<gene>
    <name evidence="1" type="ORF">SBAD_LOCUS735</name>
</gene>
<protein>
    <submittedName>
        <fullName evidence="1 3">Uncharacterized protein</fullName>
    </submittedName>
</protein>
<dbReference type="WBParaSite" id="SBAD_0000075801-mRNA-1">
    <property type="protein sequence ID" value="SBAD_0000075801-mRNA-1"/>
    <property type="gene ID" value="SBAD_0000075801"/>
</dbReference>
<reference evidence="1 2" key="2">
    <citation type="submission" date="2018-11" db="EMBL/GenBank/DDBJ databases">
        <authorList>
            <consortium name="Pathogen Informatics"/>
        </authorList>
    </citation>
    <scope>NUCLEOTIDE SEQUENCE [LARGE SCALE GENOMIC DNA]</scope>
</reference>
<name>A0A183IAU1_9BILA</name>
<evidence type="ECO:0000313" key="2">
    <source>
        <dbReference type="Proteomes" id="UP000270296"/>
    </source>
</evidence>
<accession>A0A183IAU1</accession>
<evidence type="ECO:0000313" key="1">
    <source>
        <dbReference type="EMBL" id="VDO91948.1"/>
    </source>
</evidence>
<dbReference type="Proteomes" id="UP000270296">
    <property type="component" value="Unassembled WGS sequence"/>
</dbReference>